<dbReference type="AlphaFoldDB" id="D2V4S8"/>
<reference evidence="1 2" key="1">
    <citation type="journal article" date="2010" name="Cell">
        <title>The genome of Naegleria gruberi illuminates early eukaryotic versatility.</title>
        <authorList>
            <person name="Fritz-Laylin L.K."/>
            <person name="Prochnik S.E."/>
            <person name="Ginger M.L."/>
            <person name="Dacks J.B."/>
            <person name="Carpenter M.L."/>
            <person name="Field M.C."/>
            <person name="Kuo A."/>
            <person name="Paredez A."/>
            <person name="Chapman J."/>
            <person name="Pham J."/>
            <person name="Shu S."/>
            <person name="Neupane R."/>
            <person name="Cipriano M."/>
            <person name="Mancuso J."/>
            <person name="Tu H."/>
            <person name="Salamov A."/>
            <person name="Lindquist E."/>
            <person name="Shapiro H."/>
            <person name="Lucas S."/>
            <person name="Grigoriev I.V."/>
            <person name="Cande W.Z."/>
            <person name="Fulton C."/>
            <person name="Rokhsar D.S."/>
            <person name="Dawson S.C."/>
        </authorList>
    </citation>
    <scope>NUCLEOTIDE SEQUENCE [LARGE SCALE GENOMIC DNA]</scope>
    <source>
        <strain evidence="1 2">NEG-M</strain>
    </source>
</reference>
<accession>D2V4S8</accession>
<evidence type="ECO:0000313" key="2">
    <source>
        <dbReference type="Proteomes" id="UP000006671"/>
    </source>
</evidence>
<gene>
    <name evidence="1" type="ORF">NAEGRDRAFT_78593</name>
</gene>
<organism evidence="2">
    <name type="scientific">Naegleria gruberi</name>
    <name type="common">Amoeba</name>
    <dbReference type="NCBI Taxonomy" id="5762"/>
    <lineage>
        <taxon>Eukaryota</taxon>
        <taxon>Discoba</taxon>
        <taxon>Heterolobosea</taxon>
        <taxon>Tetramitia</taxon>
        <taxon>Eutetramitia</taxon>
        <taxon>Vahlkampfiidae</taxon>
        <taxon>Naegleria</taxon>
    </lineage>
</organism>
<protein>
    <recommendedName>
        <fullName evidence="3">F-box domain-containing protein</fullName>
    </recommendedName>
</protein>
<proteinExistence type="predicted"/>
<dbReference type="SUPFAM" id="SSF81383">
    <property type="entry name" value="F-box domain"/>
    <property type="match status" value="1"/>
</dbReference>
<dbReference type="RefSeq" id="XP_002680731.1">
    <property type="nucleotide sequence ID" value="XM_002680685.1"/>
</dbReference>
<evidence type="ECO:0000313" key="1">
    <source>
        <dbReference type="EMBL" id="EFC47987.1"/>
    </source>
</evidence>
<dbReference type="Proteomes" id="UP000006671">
    <property type="component" value="Unassembled WGS sequence"/>
</dbReference>
<sequence length="557" mass="65168">MPCSTNNDPNALFYDLTDSFSAERQLFTHCIQNDEILNNLIMFSSIGQIVPNLYIGYEQSDHTRYPKDEDDIYNDILDMDGLKSIRVKLKNVKLVPDDGLVVRSCNGYSTIQFNPLEIHEKELTEFEFEKKGKVPIMIEFKKENTQIHALNQDLLCYLFQFVDTKSLLANYSQVCSNWFRMIYFDKSNAMNYLFENRTVSFFEKRGASSETIHTLKRLNERYQLDWLETYMMSGMFHFEMDGEEIMDELQTLLVYSSEEKSFFYTSIILDPLQYLRDVITEDHILFEKLSKHTRKVVSVSKNCISSAIDQHILNGFVSNLVGLDSTDDNVLSIVERILLSPCTTPLAKDQLSIDIKKSIPFYIDFLRELRKKLIISFANEYKHTSGLCNLEPLNFGKLLENRKLYNSSNESSLENVDSYLPATYRVDLMHLLLNGKKGNTESEPLSLVDPHLFLQPIHAIQFLKEHIIDLSKVMDTATTEIERSEWIDKYSEEYRIFISTIHEKSITPPKQVDLFFHLHMLHPNNFIQDCQRLAKSIKEHQFNFEWQKNEASREYDE</sequence>
<evidence type="ECO:0008006" key="3">
    <source>
        <dbReference type="Google" id="ProtNLM"/>
    </source>
</evidence>
<keyword evidence="2" id="KW-1185">Reference proteome</keyword>
<dbReference type="KEGG" id="ngr:NAEGRDRAFT_78593"/>
<dbReference type="OrthoDB" id="10428736at2759"/>
<dbReference type="InterPro" id="IPR036047">
    <property type="entry name" value="F-box-like_dom_sf"/>
</dbReference>
<dbReference type="InParanoid" id="D2V4S8"/>
<dbReference type="VEuPathDB" id="AmoebaDB:NAEGRDRAFT_78593"/>
<dbReference type="EMBL" id="GG738852">
    <property type="protein sequence ID" value="EFC47987.1"/>
    <property type="molecule type" value="Genomic_DNA"/>
</dbReference>
<name>D2V4S8_NAEGR</name>
<dbReference type="GeneID" id="8860532"/>